<dbReference type="Proteomes" id="UP001301769">
    <property type="component" value="Unassembled WGS sequence"/>
</dbReference>
<reference evidence="2" key="1">
    <citation type="journal article" date="2023" name="Mol. Phylogenet. Evol.">
        <title>Genome-scale phylogeny and comparative genomics of the fungal order Sordariales.</title>
        <authorList>
            <person name="Hensen N."/>
            <person name="Bonometti L."/>
            <person name="Westerberg I."/>
            <person name="Brannstrom I.O."/>
            <person name="Guillou S."/>
            <person name="Cros-Aarteil S."/>
            <person name="Calhoun S."/>
            <person name="Haridas S."/>
            <person name="Kuo A."/>
            <person name="Mondo S."/>
            <person name="Pangilinan J."/>
            <person name="Riley R."/>
            <person name="LaButti K."/>
            <person name="Andreopoulos B."/>
            <person name="Lipzen A."/>
            <person name="Chen C."/>
            <person name="Yan M."/>
            <person name="Daum C."/>
            <person name="Ng V."/>
            <person name="Clum A."/>
            <person name="Steindorff A."/>
            <person name="Ohm R.A."/>
            <person name="Martin F."/>
            <person name="Silar P."/>
            <person name="Natvig D.O."/>
            <person name="Lalanne C."/>
            <person name="Gautier V."/>
            <person name="Ament-Velasquez S.L."/>
            <person name="Kruys A."/>
            <person name="Hutchinson M.I."/>
            <person name="Powell A.J."/>
            <person name="Barry K."/>
            <person name="Miller A.N."/>
            <person name="Grigoriev I.V."/>
            <person name="Debuchy R."/>
            <person name="Gladieux P."/>
            <person name="Hiltunen Thoren M."/>
            <person name="Johannesson H."/>
        </authorList>
    </citation>
    <scope>NUCLEOTIDE SEQUENCE</scope>
    <source>
        <strain evidence="2">PSN293</strain>
    </source>
</reference>
<keyword evidence="3" id="KW-1185">Reference proteome</keyword>
<feature type="chain" id="PRO_5042925384" evidence="1">
    <location>
        <begin position="17"/>
        <end position="189"/>
    </location>
</feature>
<feature type="signal peptide" evidence="1">
    <location>
        <begin position="1"/>
        <end position="16"/>
    </location>
</feature>
<reference evidence="2" key="2">
    <citation type="submission" date="2023-05" db="EMBL/GenBank/DDBJ databases">
        <authorList>
            <consortium name="Lawrence Berkeley National Laboratory"/>
            <person name="Steindorff A."/>
            <person name="Hensen N."/>
            <person name="Bonometti L."/>
            <person name="Westerberg I."/>
            <person name="Brannstrom I.O."/>
            <person name="Guillou S."/>
            <person name="Cros-Aarteil S."/>
            <person name="Calhoun S."/>
            <person name="Haridas S."/>
            <person name="Kuo A."/>
            <person name="Mondo S."/>
            <person name="Pangilinan J."/>
            <person name="Riley R."/>
            <person name="Labutti K."/>
            <person name="Andreopoulos B."/>
            <person name="Lipzen A."/>
            <person name="Chen C."/>
            <person name="Yanf M."/>
            <person name="Daum C."/>
            <person name="Ng V."/>
            <person name="Clum A."/>
            <person name="Ohm R."/>
            <person name="Martin F."/>
            <person name="Silar P."/>
            <person name="Natvig D."/>
            <person name="Lalanne C."/>
            <person name="Gautier V."/>
            <person name="Ament-Velasquez S.L."/>
            <person name="Kruys A."/>
            <person name="Hutchinson M.I."/>
            <person name="Powell A.J."/>
            <person name="Barry K."/>
            <person name="Miller A.N."/>
            <person name="Grigoriev I.V."/>
            <person name="Debuchy R."/>
            <person name="Gladieux P."/>
            <person name="Thoren M.H."/>
            <person name="Johannesson H."/>
        </authorList>
    </citation>
    <scope>NUCLEOTIDE SEQUENCE</scope>
    <source>
        <strain evidence="2">PSN293</strain>
    </source>
</reference>
<dbReference type="AlphaFoldDB" id="A0AAN7B8K0"/>
<gene>
    <name evidence="2" type="ORF">QBC37DRAFT_401885</name>
</gene>
<dbReference type="EMBL" id="MU858135">
    <property type="protein sequence ID" value="KAK4212050.1"/>
    <property type="molecule type" value="Genomic_DNA"/>
</dbReference>
<protein>
    <submittedName>
        <fullName evidence="2">Uncharacterized protein</fullName>
    </submittedName>
</protein>
<evidence type="ECO:0000313" key="3">
    <source>
        <dbReference type="Proteomes" id="UP001301769"/>
    </source>
</evidence>
<keyword evidence="1" id="KW-0732">Signal</keyword>
<sequence>MKFLHLLSTIVSTAAAVDVRFFKAYDCGSATYVTCYGLNPNTCCGAGTANEYGNIGFYGIQYAWDIDYRAHYASSARPSSCGELRRSERHLGTNFVCLNSDLWLGASGAGYSFRPHNKRETVADADAADIGNNISYESCQRADTLVLDDGASYNLTSLNDTAFNDLLSSVGGATTAVNISAEFDDIKIE</sequence>
<accession>A0AAN7B8K0</accession>
<evidence type="ECO:0000313" key="2">
    <source>
        <dbReference type="EMBL" id="KAK4212050.1"/>
    </source>
</evidence>
<comment type="caution">
    <text evidence="2">The sequence shown here is derived from an EMBL/GenBank/DDBJ whole genome shotgun (WGS) entry which is preliminary data.</text>
</comment>
<proteinExistence type="predicted"/>
<organism evidence="2 3">
    <name type="scientific">Rhypophila decipiens</name>
    <dbReference type="NCBI Taxonomy" id="261697"/>
    <lineage>
        <taxon>Eukaryota</taxon>
        <taxon>Fungi</taxon>
        <taxon>Dikarya</taxon>
        <taxon>Ascomycota</taxon>
        <taxon>Pezizomycotina</taxon>
        <taxon>Sordariomycetes</taxon>
        <taxon>Sordariomycetidae</taxon>
        <taxon>Sordariales</taxon>
        <taxon>Naviculisporaceae</taxon>
        <taxon>Rhypophila</taxon>
    </lineage>
</organism>
<name>A0AAN7B8K0_9PEZI</name>
<evidence type="ECO:0000256" key="1">
    <source>
        <dbReference type="SAM" id="SignalP"/>
    </source>
</evidence>